<dbReference type="Gene3D" id="1.25.40.180">
    <property type="match status" value="2"/>
</dbReference>
<dbReference type="InterPro" id="IPR016024">
    <property type="entry name" value="ARM-type_fold"/>
</dbReference>
<feature type="domain" description="MI" evidence="9">
    <location>
        <begin position="651"/>
        <end position="773"/>
    </location>
</feature>
<reference evidence="10" key="1">
    <citation type="submission" date="2021-01" db="EMBL/GenBank/DDBJ databases">
        <title>Adiantum capillus-veneris genome.</title>
        <authorList>
            <person name="Fang Y."/>
            <person name="Liao Q."/>
        </authorList>
    </citation>
    <scope>NUCLEOTIDE SEQUENCE</scope>
    <source>
        <strain evidence="10">H3</strain>
        <tissue evidence="10">Leaf</tissue>
    </source>
</reference>
<keyword evidence="3" id="KW-0963">Cytoplasm</keyword>
<dbReference type="PROSITE" id="PS51366">
    <property type="entry name" value="MI"/>
    <property type="match status" value="1"/>
</dbReference>
<sequence>MQSDQTVSLRPGGGKGRLFGPRSSSSTSGSSLITSTNSFPDPLFPTRLNDGLGSDSRSQKPSSERIRYSREELYKYKEALKEIPLDIRTAISEIEAELSIAEEPEWARPATNAQAPPSAPRYTETDNRDWKSRAPLPYPTPDDKGRDVPKDSGKRSDSDWREKDLEHEASSYQTARQQEPQHAYRQQEPQYPRQQEPLAPGGPAPAIIRAANPWSARRGEMSEKDKVLRTVKGILNKLTPEKFDVLLEQLLNSGIDSAEILKGVISLVFDKAVLEPTFCPMYAELCVHLSKALPEFPSDEDDGKPVTFRRILLNSCQEEFEGADNLRADIQKMTKPEQEVERFEKEKLVKLRTLGNIRLIGELFKQKMIPEKIVHHCVQMLIGPDSKATPAEESLEALCQLFSTVGKQLDESPKSAKAIDIYFSQLKDFSKNRSLPARIRFMIQNAVDMRANKWVPRREEVKAKTINEIHAEAEQTLGIRSGLRNGRGPPGVIGMPGLGNNFPLARMGGMMPGMPSLLPGGGKMPGAASPVPNFIPVVDSDGWETYSSKSKNKIPREGLIPAPNAMPSKPAPGSRPNSASSKFLPQGSAVSLINRPSALLGDSTLKTPSPVPRVLEPLNKGQVSANVKPAEKEKVSVPPKQAAPLALNPAALERKSDSLLKEFLSVGDLNEAKLCVEELENKEFYPQFVQMAIMALLEAQDRQRDLVGTLLEFLWSKEVLSTKDIASGIGMVAEQLDDLAFDVPLAPKHLGALVGKLLVSEVVNAGSLHDVLLKLEEAPHHRKSVLEAAKGAVHSGPNAERILVDLRECEKLVEGA</sequence>
<comment type="caution">
    <text evidence="10">The sequence shown here is derived from an EMBL/GenBank/DDBJ whole genome shotgun (WGS) entry which is preliminary data.</text>
</comment>
<keyword evidence="5" id="KW-0597">Phosphoprotein</keyword>
<evidence type="ECO:0000313" key="11">
    <source>
        <dbReference type="Proteomes" id="UP000886520"/>
    </source>
</evidence>
<feature type="compositionally biased region" description="Basic and acidic residues" evidence="8">
    <location>
        <begin position="141"/>
        <end position="169"/>
    </location>
</feature>
<proteinExistence type="inferred from homology"/>
<dbReference type="SUPFAM" id="SSF48371">
    <property type="entry name" value="ARM repeat"/>
    <property type="match status" value="2"/>
</dbReference>
<name>A0A9D4V001_ADICA</name>
<dbReference type="GO" id="GO:0003729">
    <property type="term" value="F:mRNA binding"/>
    <property type="evidence" value="ECO:0007669"/>
    <property type="project" value="TreeGrafter"/>
</dbReference>
<feature type="region of interest" description="Disordered" evidence="8">
    <location>
        <begin position="1"/>
        <end position="69"/>
    </location>
</feature>
<protein>
    <recommendedName>
        <fullName evidence="9">MI domain-containing protein</fullName>
    </recommendedName>
</protein>
<dbReference type="Proteomes" id="UP000886520">
    <property type="component" value="Chromosome 7"/>
</dbReference>
<evidence type="ECO:0000256" key="2">
    <source>
        <dbReference type="ARBA" id="ARBA00005775"/>
    </source>
</evidence>
<dbReference type="EMBL" id="JABFUD020000007">
    <property type="protein sequence ID" value="KAI5077114.1"/>
    <property type="molecule type" value="Genomic_DNA"/>
</dbReference>
<evidence type="ECO:0000256" key="4">
    <source>
        <dbReference type="ARBA" id="ARBA00022540"/>
    </source>
</evidence>
<comment type="subcellular location">
    <subcellularLocation>
        <location evidence="1">Cytoplasm</location>
    </subcellularLocation>
</comment>
<evidence type="ECO:0000256" key="6">
    <source>
        <dbReference type="ARBA" id="ARBA00022884"/>
    </source>
</evidence>
<dbReference type="Pfam" id="PF02847">
    <property type="entry name" value="MA3"/>
    <property type="match status" value="1"/>
</dbReference>
<dbReference type="SMART" id="SM00543">
    <property type="entry name" value="MIF4G"/>
    <property type="match status" value="1"/>
</dbReference>
<feature type="compositionally biased region" description="Polar residues" evidence="8">
    <location>
        <begin position="170"/>
        <end position="180"/>
    </location>
</feature>
<comment type="similarity">
    <text evidence="2">Belongs to the eukaryotic initiation factor 4G family.</text>
</comment>
<feature type="compositionally biased region" description="Low complexity" evidence="8">
    <location>
        <begin position="184"/>
        <end position="204"/>
    </location>
</feature>
<dbReference type="GO" id="GO:0016281">
    <property type="term" value="C:eukaryotic translation initiation factor 4F complex"/>
    <property type="evidence" value="ECO:0007669"/>
    <property type="project" value="TreeGrafter"/>
</dbReference>
<evidence type="ECO:0000256" key="1">
    <source>
        <dbReference type="ARBA" id="ARBA00004496"/>
    </source>
</evidence>
<keyword evidence="4" id="KW-0396">Initiation factor</keyword>
<accession>A0A9D4V001</accession>
<dbReference type="OrthoDB" id="514777at2759"/>
<dbReference type="InterPro" id="IPR003890">
    <property type="entry name" value="MIF4G-like_typ-3"/>
</dbReference>
<dbReference type="InterPro" id="IPR003891">
    <property type="entry name" value="Initiation_fac_eIF4g_MI"/>
</dbReference>
<evidence type="ECO:0000256" key="3">
    <source>
        <dbReference type="ARBA" id="ARBA00022490"/>
    </source>
</evidence>
<dbReference type="GO" id="GO:0010494">
    <property type="term" value="C:cytoplasmic stress granule"/>
    <property type="evidence" value="ECO:0007669"/>
    <property type="project" value="UniProtKB-ARBA"/>
</dbReference>
<evidence type="ECO:0000313" key="10">
    <source>
        <dbReference type="EMBL" id="KAI5077114.1"/>
    </source>
</evidence>
<dbReference type="PANTHER" id="PTHR23253:SF53">
    <property type="entry name" value="EUKARYOTIC TRANSLATION INITIATION FACTOR ISOFORM 4G-1"/>
    <property type="match status" value="1"/>
</dbReference>
<dbReference type="GO" id="GO:0003743">
    <property type="term" value="F:translation initiation factor activity"/>
    <property type="evidence" value="ECO:0007669"/>
    <property type="project" value="UniProtKB-KW"/>
</dbReference>
<feature type="compositionally biased region" description="Basic and acidic residues" evidence="8">
    <location>
        <begin position="123"/>
        <end position="132"/>
    </location>
</feature>
<dbReference type="FunFam" id="1.25.40.180:FF:000020">
    <property type="entry name" value="Eukaryotic translation initiation factor subunit"/>
    <property type="match status" value="1"/>
</dbReference>
<keyword evidence="7" id="KW-0648">Protein biosynthesis</keyword>
<keyword evidence="6" id="KW-0694">RNA-binding</keyword>
<feature type="region of interest" description="Disordered" evidence="8">
    <location>
        <begin position="100"/>
        <end position="204"/>
    </location>
</feature>
<dbReference type="SMART" id="SM00544">
    <property type="entry name" value="MA3"/>
    <property type="match status" value="1"/>
</dbReference>
<keyword evidence="11" id="KW-1185">Reference proteome</keyword>
<evidence type="ECO:0000256" key="5">
    <source>
        <dbReference type="ARBA" id="ARBA00022553"/>
    </source>
</evidence>
<gene>
    <name evidence="10" type="ORF">GOP47_0006938</name>
</gene>
<feature type="region of interest" description="Disordered" evidence="8">
    <location>
        <begin position="546"/>
        <end position="583"/>
    </location>
</feature>
<evidence type="ECO:0000259" key="9">
    <source>
        <dbReference type="PROSITE" id="PS51366"/>
    </source>
</evidence>
<feature type="compositionally biased region" description="Low complexity" evidence="8">
    <location>
        <begin position="23"/>
        <end position="38"/>
    </location>
</feature>
<dbReference type="AlphaFoldDB" id="A0A9D4V001"/>
<evidence type="ECO:0000256" key="7">
    <source>
        <dbReference type="ARBA" id="ARBA00022917"/>
    </source>
</evidence>
<evidence type="ECO:0000256" key="8">
    <source>
        <dbReference type="SAM" id="MobiDB-lite"/>
    </source>
</evidence>
<dbReference type="Pfam" id="PF02854">
    <property type="entry name" value="MIF4G"/>
    <property type="match status" value="1"/>
</dbReference>
<organism evidence="10 11">
    <name type="scientific">Adiantum capillus-veneris</name>
    <name type="common">Maidenhair fern</name>
    <dbReference type="NCBI Taxonomy" id="13818"/>
    <lineage>
        <taxon>Eukaryota</taxon>
        <taxon>Viridiplantae</taxon>
        <taxon>Streptophyta</taxon>
        <taxon>Embryophyta</taxon>
        <taxon>Tracheophyta</taxon>
        <taxon>Polypodiopsida</taxon>
        <taxon>Polypodiidae</taxon>
        <taxon>Polypodiales</taxon>
        <taxon>Pteridineae</taxon>
        <taxon>Pteridaceae</taxon>
        <taxon>Vittarioideae</taxon>
        <taxon>Adiantum</taxon>
    </lineage>
</organism>
<dbReference type="PANTHER" id="PTHR23253">
    <property type="entry name" value="EUKARYOTIC TRANSLATION INITIATION FACTOR 4 GAMMA"/>
    <property type="match status" value="1"/>
</dbReference>